<name>A0A8B6HUG6_MYTGA</name>
<reference evidence="2" key="1">
    <citation type="submission" date="2018-11" db="EMBL/GenBank/DDBJ databases">
        <authorList>
            <person name="Alioto T."/>
            <person name="Alioto T."/>
        </authorList>
    </citation>
    <scope>NUCLEOTIDE SEQUENCE</scope>
</reference>
<proteinExistence type="predicted"/>
<organism evidence="2 3">
    <name type="scientific">Mytilus galloprovincialis</name>
    <name type="common">Mediterranean mussel</name>
    <dbReference type="NCBI Taxonomy" id="29158"/>
    <lineage>
        <taxon>Eukaryota</taxon>
        <taxon>Metazoa</taxon>
        <taxon>Spiralia</taxon>
        <taxon>Lophotrochozoa</taxon>
        <taxon>Mollusca</taxon>
        <taxon>Bivalvia</taxon>
        <taxon>Autobranchia</taxon>
        <taxon>Pteriomorphia</taxon>
        <taxon>Mytilida</taxon>
        <taxon>Mytiloidea</taxon>
        <taxon>Mytilidae</taxon>
        <taxon>Mytilinae</taxon>
        <taxon>Mytilus</taxon>
    </lineage>
</organism>
<dbReference type="EMBL" id="UYJE01010529">
    <property type="protein sequence ID" value="VDI84017.1"/>
    <property type="molecule type" value="Genomic_DNA"/>
</dbReference>
<keyword evidence="3" id="KW-1185">Reference proteome</keyword>
<sequence length="762" mass="88402">MNEHFGNQDDSEDENLFGIKKTTYWEIYGVKRFPYSGKRKFTPLLYPSFHGGMVISNDVFGLTISQFERIYKACLERRKTKEQWILNLRYPDKSSNDYLEYLQNCTDCNIGQLLCYENCPREKCLYEHLVHIVGTEIDIRKRQRLFIIQDRIYNSSCSKIRTRISSGSLAEGLDLPGSDMDIMYVVNNIKITKNVKNIKNPTHSDMFAMEIYFDHPGFAALRKVAAHNEVYLREECGRCPLGTCTGTQFYLPVKPFLDSVKEMFSYIDPCEHGPCISDPNQTIDIANCIRSKHLPHNAIPWAFRHRLQWPTNFVIDMIMQKGCLLVPIGPKTLSDNEFLWRISFSVAEKILVHSFNFTQFLCYGLLKVTLKCIVNTNSDVKELLCSYFLKTALFWVSEELDIDTFQLSKLYYCFSLCLDKLISWVNTCYCPNYFIPEHNMFIGKINQKNKHILLGVLESIKFGGIDGLVTSLFPSDNSRLASKNSEFPSIMLDFLFYRKPIKYHYPNWKSRMECTKYFLKSESSSFLIDVCTHHYAEISQYVAQLLPSPNAKGNTYTIRKCYHRHLQNGTKTDAVSGWLLYASFYYVIGEFNVSLKLTDYVLSRCSPDMMQEGDDECEVHRNCYIQNIHSTMNLIDRMKMATMAYVKYRWKSSLIPEELQLEVETRDLFLPPVVMSHCLNVLCYHHLGDIYNRQKSLRDLYLTVSHSIIPQTVISASKTVLGVCYEISGDKELAYQCYEEALQCGRDIFSSAVKRKSKLESN</sequence>
<dbReference type="Pfam" id="PF20266">
    <property type="entry name" value="Mab-21_C"/>
    <property type="match status" value="1"/>
</dbReference>
<evidence type="ECO:0000313" key="3">
    <source>
        <dbReference type="Proteomes" id="UP000596742"/>
    </source>
</evidence>
<feature type="domain" description="Mab-21-like HhH/H2TH-like" evidence="1">
    <location>
        <begin position="366"/>
        <end position="451"/>
    </location>
</feature>
<gene>
    <name evidence="2" type="ORF">MGAL_10B059462</name>
</gene>
<evidence type="ECO:0000313" key="2">
    <source>
        <dbReference type="EMBL" id="VDI84017.1"/>
    </source>
</evidence>
<dbReference type="PANTHER" id="PTHR10656:SF69">
    <property type="entry name" value="MAB-21-LIKE HHH_H2TH-LIKE DOMAIN-CONTAINING PROTEIN"/>
    <property type="match status" value="1"/>
</dbReference>
<comment type="caution">
    <text evidence="2">The sequence shown here is derived from an EMBL/GenBank/DDBJ whole genome shotgun (WGS) entry which is preliminary data.</text>
</comment>
<dbReference type="InterPro" id="IPR046906">
    <property type="entry name" value="Mab-21_HhH/H2TH-like"/>
</dbReference>
<dbReference type="SMART" id="SM01265">
    <property type="entry name" value="Mab-21"/>
    <property type="match status" value="1"/>
</dbReference>
<dbReference type="Gene3D" id="1.10.1410.40">
    <property type="match status" value="1"/>
</dbReference>
<dbReference type="PANTHER" id="PTHR10656">
    <property type="entry name" value="CELL FATE DETERMINING PROTEIN MAB21-RELATED"/>
    <property type="match status" value="1"/>
</dbReference>
<dbReference type="OrthoDB" id="6112914at2759"/>
<dbReference type="InterPro" id="IPR024810">
    <property type="entry name" value="MAB21L/cGLR"/>
</dbReference>
<evidence type="ECO:0000259" key="1">
    <source>
        <dbReference type="Pfam" id="PF20266"/>
    </source>
</evidence>
<dbReference type="Proteomes" id="UP000596742">
    <property type="component" value="Unassembled WGS sequence"/>
</dbReference>
<dbReference type="AlphaFoldDB" id="A0A8B6HUG6"/>
<protein>
    <recommendedName>
        <fullName evidence="1">Mab-21-like HhH/H2TH-like domain-containing protein</fullName>
    </recommendedName>
</protein>
<accession>A0A8B6HUG6</accession>